<evidence type="ECO:0000313" key="2">
    <source>
        <dbReference type="EMBL" id="KAF2654329.1"/>
    </source>
</evidence>
<protein>
    <submittedName>
        <fullName evidence="2">Uncharacterized protein</fullName>
    </submittedName>
</protein>
<dbReference type="OrthoDB" id="10684520at2759"/>
<keyword evidence="3" id="KW-1185">Reference proteome</keyword>
<proteinExistence type="predicted"/>
<feature type="region of interest" description="Disordered" evidence="1">
    <location>
        <begin position="148"/>
        <end position="187"/>
    </location>
</feature>
<feature type="region of interest" description="Disordered" evidence="1">
    <location>
        <begin position="17"/>
        <end position="91"/>
    </location>
</feature>
<feature type="compositionally biased region" description="Basic and acidic residues" evidence="1">
    <location>
        <begin position="558"/>
        <end position="572"/>
    </location>
</feature>
<feature type="compositionally biased region" description="Polar residues" evidence="1">
    <location>
        <begin position="38"/>
        <end position="58"/>
    </location>
</feature>
<feature type="compositionally biased region" description="Polar residues" evidence="1">
    <location>
        <begin position="155"/>
        <end position="173"/>
    </location>
</feature>
<feature type="compositionally biased region" description="Acidic residues" evidence="1">
    <location>
        <begin position="547"/>
        <end position="557"/>
    </location>
</feature>
<dbReference type="AlphaFoldDB" id="A0A6A6T2M7"/>
<evidence type="ECO:0000256" key="1">
    <source>
        <dbReference type="SAM" id="MobiDB-lite"/>
    </source>
</evidence>
<feature type="region of interest" description="Disordered" evidence="1">
    <location>
        <begin position="372"/>
        <end position="484"/>
    </location>
</feature>
<dbReference type="EMBL" id="MU004366">
    <property type="protein sequence ID" value="KAF2654329.1"/>
    <property type="molecule type" value="Genomic_DNA"/>
</dbReference>
<name>A0A6A6T2M7_9PLEO</name>
<feature type="compositionally biased region" description="Low complexity" evidence="1">
    <location>
        <begin position="451"/>
        <end position="462"/>
    </location>
</feature>
<reference evidence="2" key="1">
    <citation type="journal article" date="2020" name="Stud. Mycol.">
        <title>101 Dothideomycetes genomes: a test case for predicting lifestyles and emergence of pathogens.</title>
        <authorList>
            <person name="Haridas S."/>
            <person name="Albert R."/>
            <person name="Binder M."/>
            <person name="Bloem J."/>
            <person name="Labutti K."/>
            <person name="Salamov A."/>
            <person name="Andreopoulos B."/>
            <person name="Baker S."/>
            <person name="Barry K."/>
            <person name="Bills G."/>
            <person name="Bluhm B."/>
            <person name="Cannon C."/>
            <person name="Castanera R."/>
            <person name="Culley D."/>
            <person name="Daum C."/>
            <person name="Ezra D."/>
            <person name="Gonzalez J."/>
            <person name="Henrissat B."/>
            <person name="Kuo A."/>
            <person name="Liang C."/>
            <person name="Lipzen A."/>
            <person name="Lutzoni F."/>
            <person name="Magnuson J."/>
            <person name="Mondo S."/>
            <person name="Nolan M."/>
            <person name="Ohm R."/>
            <person name="Pangilinan J."/>
            <person name="Park H.-J."/>
            <person name="Ramirez L."/>
            <person name="Alfaro M."/>
            <person name="Sun H."/>
            <person name="Tritt A."/>
            <person name="Yoshinaga Y."/>
            <person name="Zwiers L.-H."/>
            <person name="Turgeon B."/>
            <person name="Goodwin S."/>
            <person name="Spatafora J."/>
            <person name="Crous P."/>
            <person name="Grigoriev I."/>
        </authorList>
    </citation>
    <scope>NUCLEOTIDE SEQUENCE</scope>
    <source>
        <strain evidence="2">CBS 122681</strain>
    </source>
</reference>
<feature type="region of interest" description="Disordered" evidence="1">
    <location>
        <begin position="547"/>
        <end position="572"/>
    </location>
</feature>
<evidence type="ECO:0000313" key="3">
    <source>
        <dbReference type="Proteomes" id="UP000799324"/>
    </source>
</evidence>
<sequence length="572" mass="64469">MDIKKRISKRWSCVIVPQSQPSKASTEEIEPTKPVNKRWSTSLSFLRSATSDEPSNDQSRYERDFLSPRRNGASRTFPFGPDSRSLLPEPPVKKAPDIVEAQWENIPLYRRINAATRVAHMRATFIPHSIEYRALADHNRCSDIQEEANKEDMGTDSTTAVDSQQSSPSSNIKISEGEAMLNNRSGTPNELPKLKEDALWISLIYLPTAAVAGSCVACNKDITFPKASSWRLHGCGHRYHLSCFRDLSWLYPTSSTTSTSTDTPTLKATKKTKCFRCENFRRQCCKIGIQNMHSRIDRLENLLCPHKIELHCPSLEGRGRATMEACEREIAEESARSRSYPPPSPWTLDQSPQFFDAPLVLIPASTFKLDAKDMRPESWPPKDTKTTPDPPARPRPSPVQAAYPKQRTKPLYPSPLRITKRVQDDPSARQPPHLTSSPTEDRFMSPSNPRLAPSTTSASSLTVHPSTSLAHAPSPPWHKVRGNETHIPTPVHRAAEPRQADIEKAKQKQKRTWRESVPVGTDIQALENVYRLNPGHAIFRRIEALAEEDEREEEAGEENSRRTSVKGREGWI</sequence>
<accession>A0A6A6T2M7</accession>
<organism evidence="2 3">
    <name type="scientific">Lophiostoma macrostomum CBS 122681</name>
    <dbReference type="NCBI Taxonomy" id="1314788"/>
    <lineage>
        <taxon>Eukaryota</taxon>
        <taxon>Fungi</taxon>
        <taxon>Dikarya</taxon>
        <taxon>Ascomycota</taxon>
        <taxon>Pezizomycotina</taxon>
        <taxon>Dothideomycetes</taxon>
        <taxon>Pleosporomycetidae</taxon>
        <taxon>Pleosporales</taxon>
        <taxon>Lophiostomataceae</taxon>
        <taxon>Lophiostoma</taxon>
    </lineage>
</organism>
<feature type="compositionally biased region" description="Basic and acidic residues" evidence="1">
    <location>
        <begin position="372"/>
        <end position="386"/>
    </location>
</feature>
<feature type="compositionally biased region" description="Pro residues" evidence="1">
    <location>
        <begin position="388"/>
        <end position="397"/>
    </location>
</feature>
<gene>
    <name evidence="2" type="ORF">K491DRAFT_717260</name>
</gene>
<dbReference type="Proteomes" id="UP000799324">
    <property type="component" value="Unassembled WGS sequence"/>
</dbReference>